<evidence type="ECO:0000313" key="1">
    <source>
        <dbReference type="EMBL" id="VDM54455.1"/>
    </source>
</evidence>
<dbReference type="WBParaSite" id="ACOC_0000286901-mRNA-1">
    <property type="protein sequence ID" value="ACOC_0000286901-mRNA-1"/>
    <property type="gene ID" value="ACOC_0000286901"/>
</dbReference>
<accession>A0A0R3PFC9</accession>
<dbReference type="Proteomes" id="UP000267027">
    <property type="component" value="Unassembled WGS sequence"/>
</dbReference>
<protein>
    <submittedName>
        <fullName evidence="3">Ribosomal protein S7</fullName>
    </submittedName>
</protein>
<dbReference type="AlphaFoldDB" id="A0A0R3PFC9"/>
<organism evidence="3">
    <name type="scientific">Angiostrongylus costaricensis</name>
    <name type="common">Nematode worm</name>
    <dbReference type="NCBI Taxonomy" id="334426"/>
    <lineage>
        <taxon>Eukaryota</taxon>
        <taxon>Metazoa</taxon>
        <taxon>Ecdysozoa</taxon>
        <taxon>Nematoda</taxon>
        <taxon>Chromadorea</taxon>
        <taxon>Rhabditida</taxon>
        <taxon>Rhabditina</taxon>
        <taxon>Rhabditomorpha</taxon>
        <taxon>Strongyloidea</taxon>
        <taxon>Metastrongylidae</taxon>
        <taxon>Angiostrongylus</taxon>
    </lineage>
</organism>
<reference evidence="3" key="1">
    <citation type="submission" date="2016-04" db="UniProtKB">
        <authorList>
            <consortium name="WormBaseParasite"/>
        </authorList>
    </citation>
    <scope>IDENTIFICATION</scope>
</reference>
<reference evidence="1 2" key="2">
    <citation type="submission" date="2018-11" db="EMBL/GenBank/DDBJ databases">
        <authorList>
            <consortium name="Pathogen Informatics"/>
        </authorList>
    </citation>
    <scope>NUCLEOTIDE SEQUENCE [LARGE SCALE GENOMIC DNA]</scope>
    <source>
        <strain evidence="1 2">Costa Rica</strain>
    </source>
</reference>
<dbReference type="EMBL" id="UYYA01000671">
    <property type="protein sequence ID" value="VDM54455.1"/>
    <property type="molecule type" value="Genomic_DNA"/>
</dbReference>
<evidence type="ECO:0000313" key="3">
    <source>
        <dbReference type="WBParaSite" id="ACOC_0000286901-mRNA-1"/>
    </source>
</evidence>
<proteinExistence type="predicted"/>
<name>A0A0R3PFC9_ANGCS</name>
<sequence>MLDVREVDPRRNKTLIRPYCRGTHPENVAEYGTERRQDRHNLCIVPVQFVKRVYKKRMSLIPLTVYDNLRRACCSMFASSSRTDHSAIADRIIANASLVDVLRWRGVSRQFRIAAKRRLSRYTTIHVRVYNDLCKLYERKSSKDYAFAMD</sequence>
<dbReference type="OrthoDB" id="5845603at2759"/>
<gene>
    <name evidence="1" type="ORF">ACOC_LOCUS2870</name>
</gene>
<evidence type="ECO:0000313" key="2">
    <source>
        <dbReference type="Proteomes" id="UP000267027"/>
    </source>
</evidence>
<keyword evidence="2" id="KW-1185">Reference proteome</keyword>